<protein>
    <submittedName>
        <fullName evidence="2">Oxidoreductase YdhF</fullName>
    </submittedName>
</protein>
<evidence type="ECO:0000259" key="1">
    <source>
        <dbReference type="Pfam" id="PF00248"/>
    </source>
</evidence>
<accession>A0ABP9VCZ1</accession>
<dbReference type="PANTHER" id="PTHR43364:SF1">
    <property type="entry name" value="OXIDOREDUCTASE YDHF"/>
    <property type="match status" value="1"/>
</dbReference>
<keyword evidence="3" id="KW-1185">Reference proteome</keyword>
<dbReference type="PRINTS" id="PR00069">
    <property type="entry name" value="ALDKETRDTASE"/>
</dbReference>
<organism evidence="2 3">
    <name type="scientific">Deinococcus xinjiangensis</name>
    <dbReference type="NCBI Taxonomy" id="457454"/>
    <lineage>
        <taxon>Bacteria</taxon>
        <taxon>Thermotogati</taxon>
        <taxon>Deinococcota</taxon>
        <taxon>Deinococci</taxon>
        <taxon>Deinococcales</taxon>
        <taxon>Deinococcaceae</taxon>
        <taxon>Deinococcus</taxon>
    </lineage>
</organism>
<dbReference type="InterPro" id="IPR023210">
    <property type="entry name" value="NADP_OxRdtase_dom"/>
</dbReference>
<dbReference type="CDD" id="cd19092">
    <property type="entry name" value="AKR_BsYcsN_EcYdhF-like"/>
    <property type="match status" value="1"/>
</dbReference>
<dbReference type="Pfam" id="PF00248">
    <property type="entry name" value="Aldo_ket_red"/>
    <property type="match status" value="1"/>
</dbReference>
<dbReference type="InterPro" id="IPR020471">
    <property type="entry name" value="AKR"/>
</dbReference>
<dbReference type="Proteomes" id="UP001458946">
    <property type="component" value="Unassembled WGS sequence"/>
</dbReference>
<name>A0ABP9VCZ1_9DEIO</name>
<evidence type="ECO:0000313" key="2">
    <source>
        <dbReference type="EMBL" id="GAA5502420.1"/>
    </source>
</evidence>
<evidence type="ECO:0000313" key="3">
    <source>
        <dbReference type="Proteomes" id="UP001458946"/>
    </source>
</evidence>
<dbReference type="InterPro" id="IPR050523">
    <property type="entry name" value="AKR_Detox_Biosynth"/>
</dbReference>
<dbReference type="Gene3D" id="3.20.20.100">
    <property type="entry name" value="NADP-dependent oxidoreductase domain"/>
    <property type="match status" value="1"/>
</dbReference>
<dbReference type="SUPFAM" id="SSF51430">
    <property type="entry name" value="NAD(P)-linked oxidoreductase"/>
    <property type="match status" value="1"/>
</dbReference>
<feature type="domain" description="NADP-dependent oxidoreductase" evidence="1">
    <location>
        <begin position="17"/>
        <end position="295"/>
    </location>
</feature>
<gene>
    <name evidence="2" type="primary">ydhF</name>
    <name evidence="2" type="ORF">Dxin01_02164</name>
</gene>
<sequence length="307" mass="34294">MRTQKLGTSNLEVPVVAVGCMRINSLDQAQAERFVQTCLDHGANFFDHADIYGGGKCEEIFADAVHMSSSVREKLILQSKCGIRHNIGTFDFSKEHILASVDGILKRLRTDYLDVLLLHRPDTLVEPEEVAAAFDELESAGKVRHFGVSNQHPRQIELLKKAVRQPLVANQLQLSITNATMITSGLNVNMLNDEAVDRDGGILDYCRLHDITIQPWSPFQYGFFEGVFIDSPKYPELNAKMDEIAAKYSVSKTTIAIAWLLRHPAKMQPVTGTMNLERIQDCIKAADVTLTREEWYGILLAAGNKLP</sequence>
<dbReference type="RefSeq" id="WP_353542386.1">
    <property type="nucleotide sequence ID" value="NZ_BAABRN010000023.1"/>
</dbReference>
<dbReference type="EMBL" id="BAABRN010000023">
    <property type="protein sequence ID" value="GAA5502420.1"/>
    <property type="molecule type" value="Genomic_DNA"/>
</dbReference>
<proteinExistence type="predicted"/>
<reference evidence="2 3" key="1">
    <citation type="submission" date="2024-02" db="EMBL/GenBank/DDBJ databases">
        <title>Deinococcus xinjiangensis NBRC 107630.</title>
        <authorList>
            <person name="Ichikawa N."/>
            <person name="Katano-Makiyama Y."/>
            <person name="Hidaka K."/>
        </authorList>
    </citation>
    <scope>NUCLEOTIDE SEQUENCE [LARGE SCALE GENOMIC DNA]</scope>
    <source>
        <strain evidence="2 3">NBRC 107630</strain>
    </source>
</reference>
<comment type="caution">
    <text evidence="2">The sequence shown here is derived from an EMBL/GenBank/DDBJ whole genome shotgun (WGS) entry which is preliminary data.</text>
</comment>
<dbReference type="PANTHER" id="PTHR43364">
    <property type="entry name" value="NADH-SPECIFIC METHYLGLYOXAL REDUCTASE-RELATED"/>
    <property type="match status" value="1"/>
</dbReference>
<dbReference type="InterPro" id="IPR036812">
    <property type="entry name" value="NAD(P)_OxRdtase_dom_sf"/>
</dbReference>